<evidence type="ECO:0000256" key="4">
    <source>
        <dbReference type="SAM" id="MobiDB-lite"/>
    </source>
</evidence>
<dbReference type="Gene3D" id="1.20.120.530">
    <property type="entry name" value="GntR ligand-binding domain-like"/>
    <property type="match status" value="1"/>
</dbReference>
<proteinExistence type="predicted"/>
<evidence type="ECO:0000256" key="3">
    <source>
        <dbReference type="ARBA" id="ARBA00023163"/>
    </source>
</evidence>
<keyword evidence="2" id="KW-0238">DNA-binding</keyword>
<dbReference type="Gene3D" id="1.10.10.10">
    <property type="entry name" value="Winged helix-like DNA-binding domain superfamily/Winged helix DNA-binding domain"/>
    <property type="match status" value="1"/>
</dbReference>
<dbReference type="Pfam" id="PF07729">
    <property type="entry name" value="FCD"/>
    <property type="match status" value="1"/>
</dbReference>
<organism evidence="6 7">
    <name type="scientific">Pseudonocardia autotrophica</name>
    <name type="common">Amycolata autotrophica</name>
    <name type="synonym">Nocardia autotrophica</name>
    <dbReference type="NCBI Taxonomy" id="2074"/>
    <lineage>
        <taxon>Bacteria</taxon>
        <taxon>Bacillati</taxon>
        <taxon>Actinomycetota</taxon>
        <taxon>Actinomycetes</taxon>
        <taxon>Pseudonocardiales</taxon>
        <taxon>Pseudonocardiaceae</taxon>
        <taxon>Pseudonocardia</taxon>
    </lineage>
</organism>
<evidence type="ECO:0000259" key="5">
    <source>
        <dbReference type="PROSITE" id="PS50949"/>
    </source>
</evidence>
<feature type="compositionally biased region" description="Gly residues" evidence="4">
    <location>
        <begin position="7"/>
        <end position="18"/>
    </location>
</feature>
<dbReference type="Pfam" id="PF00392">
    <property type="entry name" value="GntR"/>
    <property type="match status" value="1"/>
</dbReference>
<dbReference type="SMART" id="SM00345">
    <property type="entry name" value="HTH_GNTR"/>
    <property type="match status" value="1"/>
</dbReference>
<dbReference type="InterPro" id="IPR036388">
    <property type="entry name" value="WH-like_DNA-bd_sf"/>
</dbReference>
<evidence type="ECO:0000256" key="1">
    <source>
        <dbReference type="ARBA" id="ARBA00023015"/>
    </source>
</evidence>
<keyword evidence="7" id="KW-1185">Reference proteome</keyword>
<dbReference type="SUPFAM" id="SSF48008">
    <property type="entry name" value="GntR ligand-binding domain-like"/>
    <property type="match status" value="1"/>
</dbReference>
<evidence type="ECO:0000256" key="2">
    <source>
        <dbReference type="ARBA" id="ARBA00023125"/>
    </source>
</evidence>
<dbReference type="GO" id="GO:0003677">
    <property type="term" value="F:DNA binding"/>
    <property type="evidence" value="ECO:0007669"/>
    <property type="project" value="UniProtKB-KW"/>
</dbReference>
<keyword evidence="3" id="KW-0804">Transcription</keyword>
<feature type="region of interest" description="Disordered" evidence="4">
    <location>
        <begin position="1"/>
        <end position="31"/>
    </location>
</feature>
<gene>
    <name evidence="6" type="primary">mcbR_3</name>
    <name evidence="6" type="ORF">BG845_03347</name>
</gene>
<dbReference type="InterPro" id="IPR000524">
    <property type="entry name" value="Tscrpt_reg_HTH_GntR"/>
</dbReference>
<feature type="compositionally biased region" description="Basic and acidic residues" evidence="4">
    <location>
        <begin position="19"/>
        <end position="28"/>
    </location>
</feature>
<name>A0A1Y2MW66_PSEAH</name>
<sequence>MTPPHGSGAGASGTGPGGDRPDQGEHDFPVSFAIPPTRREAITRQLRGEIVQGTLAPGAVIKDAELAARLGVSITPVREAIAQLVAEGLVDVAPNRTRRIADLNVQNAVDLIDVMGLLACAGVEWGIENITDDHLGRLRTRLTELEDALARNDVTAANAAGSDFSTILILASGNRELQTHVDLVVTRTQRMMALNSDSAMWTPWTTGYRAVLDLLERDDRAGAVERYRQIYRECRALLGAATEQA</sequence>
<dbReference type="SMART" id="SM00895">
    <property type="entry name" value="FCD"/>
    <property type="match status" value="1"/>
</dbReference>
<accession>A0A1Y2MW66</accession>
<dbReference type="Proteomes" id="UP000194360">
    <property type="component" value="Unassembled WGS sequence"/>
</dbReference>
<dbReference type="InterPro" id="IPR011711">
    <property type="entry name" value="GntR_C"/>
</dbReference>
<comment type="caution">
    <text evidence="6">The sequence shown here is derived from an EMBL/GenBank/DDBJ whole genome shotgun (WGS) entry which is preliminary data.</text>
</comment>
<keyword evidence="1" id="KW-0805">Transcription regulation</keyword>
<dbReference type="GO" id="GO:0003700">
    <property type="term" value="F:DNA-binding transcription factor activity"/>
    <property type="evidence" value="ECO:0007669"/>
    <property type="project" value="InterPro"/>
</dbReference>
<dbReference type="InterPro" id="IPR008920">
    <property type="entry name" value="TF_FadR/GntR_C"/>
</dbReference>
<evidence type="ECO:0000313" key="7">
    <source>
        <dbReference type="Proteomes" id="UP000194360"/>
    </source>
</evidence>
<feature type="domain" description="HTH gntR-type" evidence="5">
    <location>
        <begin position="36"/>
        <end position="103"/>
    </location>
</feature>
<dbReference type="PROSITE" id="PS50949">
    <property type="entry name" value="HTH_GNTR"/>
    <property type="match status" value="1"/>
</dbReference>
<dbReference type="STRING" id="2074.BG845_03347"/>
<dbReference type="EMBL" id="MIGB01000017">
    <property type="protein sequence ID" value="OSY39402.1"/>
    <property type="molecule type" value="Genomic_DNA"/>
</dbReference>
<protein>
    <submittedName>
        <fullName evidence="6">HTH-type transcriptional regulator McbR</fullName>
    </submittedName>
</protein>
<dbReference type="PANTHER" id="PTHR43537">
    <property type="entry name" value="TRANSCRIPTIONAL REGULATOR, GNTR FAMILY"/>
    <property type="match status" value="1"/>
</dbReference>
<dbReference type="PANTHER" id="PTHR43537:SF5">
    <property type="entry name" value="UXU OPERON TRANSCRIPTIONAL REGULATOR"/>
    <property type="match status" value="1"/>
</dbReference>
<dbReference type="AlphaFoldDB" id="A0A1Y2MW66"/>
<dbReference type="InterPro" id="IPR036390">
    <property type="entry name" value="WH_DNA-bd_sf"/>
</dbReference>
<evidence type="ECO:0000313" key="6">
    <source>
        <dbReference type="EMBL" id="OSY39402.1"/>
    </source>
</evidence>
<dbReference type="SUPFAM" id="SSF46785">
    <property type="entry name" value="Winged helix' DNA-binding domain"/>
    <property type="match status" value="1"/>
</dbReference>
<dbReference type="CDD" id="cd07377">
    <property type="entry name" value="WHTH_GntR"/>
    <property type="match status" value="1"/>
</dbReference>
<reference evidence="6 7" key="1">
    <citation type="submission" date="2016-09" db="EMBL/GenBank/DDBJ databases">
        <title>Pseudonocardia autotrophica DSM535, a candidate organism with high potential of specific P450 cytochromes.</title>
        <authorList>
            <person name="Grumaz C."/>
            <person name="Vainshtein Y."/>
            <person name="Kirstahler P."/>
            <person name="Sohn K."/>
        </authorList>
    </citation>
    <scope>NUCLEOTIDE SEQUENCE [LARGE SCALE GENOMIC DNA]</scope>
    <source>
        <strain evidence="6 7">DSM 535</strain>
    </source>
</reference>